<comment type="caution">
    <text evidence="1">The sequence shown here is derived from an EMBL/GenBank/DDBJ whole genome shotgun (WGS) entry which is preliminary data.</text>
</comment>
<evidence type="ECO:0000313" key="2">
    <source>
        <dbReference type="Proteomes" id="UP001162992"/>
    </source>
</evidence>
<name>A0ACC2CKD7_DIPCM</name>
<dbReference type="Proteomes" id="UP001162992">
    <property type="component" value="Chromosome 10"/>
</dbReference>
<gene>
    <name evidence="1" type="ORF">O6H91_10G107700</name>
</gene>
<proteinExistence type="predicted"/>
<keyword evidence="2" id="KW-1185">Reference proteome</keyword>
<dbReference type="EMBL" id="CM055101">
    <property type="protein sequence ID" value="KAJ7542460.1"/>
    <property type="molecule type" value="Genomic_DNA"/>
</dbReference>
<protein>
    <submittedName>
        <fullName evidence="1">Uncharacterized protein</fullName>
    </submittedName>
</protein>
<evidence type="ECO:0000313" key="1">
    <source>
        <dbReference type="EMBL" id="KAJ7542460.1"/>
    </source>
</evidence>
<sequence>MGNKCTMQNLSDDSRLTYFSCTAIFEDLQHLSKRISCNRSISVRAEGHSCFLVSRTRETSPIQKLTKCGKIEEDVHSWRNKALNKMRSSVFVSTPARCPVSFERVVKLWTKKRTVRCVAQVASSADRSMNATAAYGTELSRPLTNQPLSPEFQIPDSDSEKMRICINKIRAMLRSLDDGSISVSALDMAWIARVPALKGLRSGPEYPACIQWILENQLADGSWDDQNSYFVYERVCSTLACVIALKTWALGEENVEKGMMFIERHISKMEIEQDCDRTQFPFVIVFPAMLDEARMLGLDICYHDAPMMKLLKLKREDQLKRISLNMILKYPITILHCTQGLRHVVDWEPLMTLQSENGSLLNSPALTAYALIHTGNSSCYQYLQAILADFGKAAPMPKVYPLNLFERLAIIYELQCLGISRYFQLDIVNTLEHAYRAVSGLKGDEDGRIADTSSDLYKASELLSKSEGYFQGDAGYLQRLFQDEIDEFHQKPTSKKDETESMEVHMRVTSRWYATLLRLGTRRFIQDYEKNSWIGRGSRTKQQYVNNDAMLALAKIDFNLCQSIHQTELDQVMRWSRECQISQLKFPRHKVTVNYFSIAAMMFEPDKAPVRLVWTRCSALATVLDDFFDYAGSICELREFLKAFRRWEPSLGGCFSKECQILYVALHNTINDIAREGFIAQDRDVGIYLRTIWDRWLASCLTEAEWKEGGFDPSIEDYMKVATCSIALEPIVLSSMLFLGEKLTEDLLDTQEFSNLMNLVNIIGRLLNDIRSYKRELGQGKWCSVTIYVKEHPEVSHEEAVRQIQGMIEETMMELIRAVQQPSIVPKCCKNLQLSMARILHFFYRDIDGYSSAEAMKSFVEQILFNKIE</sequence>
<accession>A0ACC2CKD7</accession>
<reference evidence="2" key="1">
    <citation type="journal article" date="2024" name="Proc. Natl. Acad. Sci. U.S.A.">
        <title>Extraordinary preservation of gene collinearity over three hundred million years revealed in homosporous lycophytes.</title>
        <authorList>
            <person name="Li C."/>
            <person name="Wickell D."/>
            <person name="Kuo L.Y."/>
            <person name="Chen X."/>
            <person name="Nie B."/>
            <person name="Liao X."/>
            <person name="Peng D."/>
            <person name="Ji J."/>
            <person name="Jenkins J."/>
            <person name="Williams M."/>
            <person name="Shu S."/>
            <person name="Plott C."/>
            <person name="Barry K."/>
            <person name="Rajasekar S."/>
            <person name="Grimwood J."/>
            <person name="Han X."/>
            <person name="Sun S."/>
            <person name="Hou Z."/>
            <person name="He W."/>
            <person name="Dai G."/>
            <person name="Sun C."/>
            <person name="Schmutz J."/>
            <person name="Leebens-Mack J.H."/>
            <person name="Li F.W."/>
            <person name="Wang L."/>
        </authorList>
    </citation>
    <scope>NUCLEOTIDE SEQUENCE [LARGE SCALE GENOMIC DNA]</scope>
    <source>
        <strain evidence="2">cv. PW_Plant_1</strain>
    </source>
</reference>
<organism evidence="1 2">
    <name type="scientific">Diphasiastrum complanatum</name>
    <name type="common">Issler's clubmoss</name>
    <name type="synonym">Lycopodium complanatum</name>
    <dbReference type="NCBI Taxonomy" id="34168"/>
    <lineage>
        <taxon>Eukaryota</taxon>
        <taxon>Viridiplantae</taxon>
        <taxon>Streptophyta</taxon>
        <taxon>Embryophyta</taxon>
        <taxon>Tracheophyta</taxon>
        <taxon>Lycopodiopsida</taxon>
        <taxon>Lycopodiales</taxon>
        <taxon>Lycopodiaceae</taxon>
        <taxon>Lycopodioideae</taxon>
        <taxon>Diphasiastrum</taxon>
    </lineage>
</organism>